<evidence type="ECO:0000313" key="1">
    <source>
        <dbReference type="EMBL" id="VDL95112.1"/>
    </source>
</evidence>
<reference evidence="1 2" key="2">
    <citation type="submission" date="2018-11" db="EMBL/GenBank/DDBJ databases">
        <authorList>
            <consortium name="Pathogen Informatics"/>
        </authorList>
    </citation>
    <scope>NUCLEOTIDE SEQUENCE [LARGE SCALE GENOMIC DNA]</scope>
    <source>
        <strain evidence="1 2">NST_G2</strain>
    </source>
</reference>
<dbReference type="AlphaFoldDB" id="A0A183SWX9"/>
<dbReference type="Proteomes" id="UP000275846">
    <property type="component" value="Unassembled WGS sequence"/>
</dbReference>
<organism evidence="3">
    <name type="scientific">Schistocephalus solidus</name>
    <name type="common">Tapeworm</name>
    <dbReference type="NCBI Taxonomy" id="70667"/>
    <lineage>
        <taxon>Eukaryota</taxon>
        <taxon>Metazoa</taxon>
        <taxon>Spiralia</taxon>
        <taxon>Lophotrochozoa</taxon>
        <taxon>Platyhelminthes</taxon>
        <taxon>Cestoda</taxon>
        <taxon>Eucestoda</taxon>
        <taxon>Diphyllobothriidea</taxon>
        <taxon>Diphyllobothriidae</taxon>
        <taxon>Schistocephalus</taxon>
    </lineage>
</organism>
<name>A0A183SWX9_SCHSO</name>
<dbReference type="EMBL" id="UYSU01034818">
    <property type="protein sequence ID" value="VDL95112.1"/>
    <property type="molecule type" value="Genomic_DNA"/>
</dbReference>
<sequence length="143" mass="15111">MDNIVSEGRTVAVRSHARRVGRGSWARPWAHVMAGGGADSPRPACTPAWTAKVVAPASRGLETNQHAPFHLLAAGDNDAPGSLNLKGGHARKIIPKRQLVATSCRAPNNLGLVGESLRHSTLEVASVTIHLHCLYSVECVICA</sequence>
<evidence type="ECO:0000313" key="3">
    <source>
        <dbReference type="WBParaSite" id="SSLN_0000906401-mRNA-1"/>
    </source>
</evidence>
<protein>
    <submittedName>
        <fullName evidence="1 3">Uncharacterized protein</fullName>
    </submittedName>
</protein>
<gene>
    <name evidence="1" type="ORF">SSLN_LOCUS8727</name>
</gene>
<proteinExistence type="predicted"/>
<dbReference type="WBParaSite" id="SSLN_0000906401-mRNA-1">
    <property type="protein sequence ID" value="SSLN_0000906401-mRNA-1"/>
    <property type="gene ID" value="SSLN_0000906401"/>
</dbReference>
<accession>A0A183SWX9</accession>
<reference evidence="3" key="1">
    <citation type="submission" date="2016-06" db="UniProtKB">
        <authorList>
            <consortium name="WormBaseParasite"/>
        </authorList>
    </citation>
    <scope>IDENTIFICATION</scope>
</reference>
<keyword evidence="2" id="KW-1185">Reference proteome</keyword>
<evidence type="ECO:0000313" key="2">
    <source>
        <dbReference type="Proteomes" id="UP000275846"/>
    </source>
</evidence>